<evidence type="ECO:0000313" key="9">
    <source>
        <dbReference type="EMBL" id="TWJ04886.1"/>
    </source>
</evidence>
<proteinExistence type="predicted"/>
<feature type="transmembrane region" description="Helical" evidence="6">
    <location>
        <begin position="756"/>
        <end position="778"/>
    </location>
</feature>
<keyword evidence="10" id="KW-1185">Reference proteome</keyword>
<dbReference type="InterPro" id="IPR050250">
    <property type="entry name" value="Macrolide_Exporter_MacB"/>
</dbReference>
<dbReference type="Proteomes" id="UP000317010">
    <property type="component" value="Unassembled WGS sequence"/>
</dbReference>
<dbReference type="PANTHER" id="PTHR30572">
    <property type="entry name" value="MEMBRANE COMPONENT OF TRANSPORTER-RELATED"/>
    <property type="match status" value="1"/>
</dbReference>
<evidence type="ECO:0000313" key="10">
    <source>
        <dbReference type="Proteomes" id="UP000317010"/>
    </source>
</evidence>
<dbReference type="Pfam" id="PF12704">
    <property type="entry name" value="MacB_PCD"/>
    <property type="match status" value="1"/>
</dbReference>
<organism evidence="9 10">
    <name type="scientific">Mucilaginibacter frigoritolerans</name>
    <dbReference type="NCBI Taxonomy" id="652788"/>
    <lineage>
        <taxon>Bacteria</taxon>
        <taxon>Pseudomonadati</taxon>
        <taxon>Bacteroidota</taxon>
        <taxon>Sphingobacteriia</taxon>
        <taxon>Sphingobacteriales</taxon>
        <taxon>Sphingobacteriaceae</taxon>
        <taxon>Mucilaginibacter</taxon>
    </lineage>
</organism>
<feature type="transmembrane region" description="Helical" evidence="6">
    <location>
        <begin position="669"/>
        <end position="696"/>
    </location>
</feature>
<feature type="transmembrane region" description="Helical" evidence="6">
    <location>
        <begin position="287"/>
        <end position="306"/>
    </location>
</feature>
<dbReference type="RefSeq" id="WP_144909467.1">
    <property type="nucleotide sequence ID" value="NZ_VLLI01000001.1"/>
</dbReference>
<feature type="domain" description="ABC3 transporter permease C-terminal" evidence="7">
    <location>
        <begin position="675"/>
        <end position="788"/>
    </location>
</feature>
<dbReference type="GO" id="GO:0022857">
    <property type="term" value="F:transmembrane transporter activity"/>
    <property type="evidence" value="ECO:0007669"/>
    <property type="project" value="TreeGrafter"/>
</dbReference>
<keyword evidence="2" id="KW-1003">Cell membrane</keyword>
<keyword evidence="4 6" id="KW-1133">Transmembrane helix</keyword>
<dbReference type="Pfam" id="PF02687">
    <property type="entry name" value="FtsX"/>
    <property type="match status" value="2"/>
</dbReference>
<dbReference type="OrthoDB" id="5933722at2"/>
<name>A0A562UGC3_9SPHI</name>
<feature type="transmembrane region" description="Helical" evidence="6">
    <location>
        <begin position="423"/>
        <end position="446"/>
    </location>
</feature>
<dbReference type="InterPro" id="IPR025857">
    <property type="entry name" value="MacB_PCD"/>
</dbReference>
<reference evidence="9 10" key="1">
    <citation type="submission" date="2019-07" db="EMBL/GenBank/DDBJ databases">
        <title>Genomic Encyclopedia of Archaeal and Bacterial Type Strains, Phase II (KMG-II): from individual species to whole genera.</title>
        <authorList>
            <person name="Goeker M."/>
        </authorList>
    </citation>
    <scope>NUCLEOTIDE SEQUENCE [LARGE SCALE GENOMIC DNA]</scope>
    <source>
        <strain evidence="9 10">ATCC BAA-1854</strain>
    </source>
</reference>
<feature type="transmembrane region" description="Helical" evidence="6">
    <location>
        <begin position="708"/>
        <end position="736"/>
    </location>
</feature>
<dbReference type="PANTHER" id="PTHR30572:SF18">
    <property type="entry name" value="ABC-TYPE MACROLIDE FAMILY EXPORT SYSTEM PERMEASE COMPONENT 2"/>
    <property type="match status" value="1"/>
</dbReference>
<feature type="transmembrane region" description="Helical" evidence="6">
    <location>
        <begin position="21"/>
        <end position="41"/>
    </location>
</feature>
<comment type="subcellular location">
    <subcellularLocation>
        <location evidence="1">Cell membrane</location>
        <topology evidence="1">Multi-pass membrane protein</topology>
    </subcellularLocation>
</comment>
<dbReference type="AlphaFoldDB" id="A0A562UGC3"/>
<accession>A0A562UGC3</accession>
<evidence type="ECO:0000256" key="3">
    <source>
        <dbReference type="ARBA" id="ARBA00022692"/>
    </source>
</evidence>
<evidence type="ECO:0000256" key="6">
    <source>
        <dbReference type="SAM" id="Phobius"/>
    </source>
</evidence>
<dbReference type="GO" id="GO:0005886">
    <property type="term" value="C:plasma membrane"/>
    <property type="evidence" value="ECO:0007669"/>
    <property type="project" value="UniProtKB-SubCell"/>
</dbReference>
<sequence>MIFNYVKIAWRNLTKQRLYSFINISGLAVGLAVCIMIMMYVTHEMSYDKFHKNSKRIFIPHASLKLGGSTINMEYLSFVSGPMIKESQPVVESYVRTMGYFKPVIVSKPSAGNEKISEDKLLFADPNFFDFFSFKLISGSVSDVLKKPFQIVLSHDMALKYFGSQSPVGKTIVLKTDSTYTYQVTGVAENCPSNSSIKFNFVASNSSLTTMKEAPQYLGMQNIGPGSFNLYLCLKHTADSALLRRNLDLIAKKDKSFDEEKFALSALPDVHLKYNFSDSSNIKYLKIFPVVAILILLLALFNYMSLSTSRATLRAKEVGVRKVSGASRKTIAVQFYIESALFTCISFIIGYLLCYAFKPWFLNVLDLKIDNSFLYSPVVLCLLVALLLLTILIAGSYPSFVLSAFKPVATLKGKFSKGTGGTVIRKIFTTLQFTISVALIICGLIINKQLYFFRHTDIGINKDNIIMIPVSNSFGNNYPSFKQDVRSIAGVSGIATSHYALFKGYDMFFYSGKTKNDKGVALASLVVDKDFITTMGLQLKYPSIMTIDFSGKNKVLINEVAAEQLHLPVDPVGSKLKSGDKVVGEFKNFNFASLQSAILPLSLSIVPDSSHYFKTNGCVLFAKINAHTNLPTLINAIKNRYSKYDKNTPFNYSFADDTFNEQFKAEDRLAAIFGVFTYITVIMATLGLFGLAAFTIEQRTKEIGVRKILGASVLSINSLISVDFLKLVLLAIVIASPIGWWTMNSWLQGFAYHISIQWWVFVVAALIAIITSVVTIGYHSFRAAIANPVNSLRSE</sequence>
<feature type="domain" description="ABC3 transporter permease C-terminal" evidence="7">
    <location>
        <begin position="290"/>
        <end position="403"/>
    </location>
</feature>
<dbReference type="InterPro" id="IPR003838">
    <property type="entry name" value="ABC3_permease_C"/>
</dbReference>
<evidence type="ECO:0000256" key="4">
    <source>
        <dbReference type="ARBA" id="ARBA00022989"/>
    </source>
</evidence>
<keyword evidence="5 6" id="KW-0472">Membrane</keyword>
<evidence type="ECO:0000259" key="7">
    <source>
        <dbReference type="Pfam" id="PF02687"/>
    </source>
</evidence>
<keyword evidence="3 6" id="KW-0812">Transmembrane</keyword>
<feature type="domain" description="MacB-like periplasmic core" evidence="8">
    <location>
        <begin position="20"/>
        <end position="245"/>
    </location>
</feature>
<protein>
    <submittedName>
        <fullName evidence="9">Putative ABC transport system permease protein</fullName>
    </submittedName>
</protein>
<evidence type="ECO:0000256" key="1">
    <source>
        <dbReference type="ARBA" id="ARBA00004651"/>
    </source>
</evidence>
<evidence type="ECO:0000259" key="8">
    <source>
        <dbReference type="Pfam" id="PF12704"/>
    </source>
</evidence>
<gene>
    <name evidence="9" type="ORF">JN11_00609</name>
</gene>
<evidence type="ECO:0000256" key="2">
    <source>
        <dbReference type="ARBA" id="ARBA00022475"/>
    </source>
</evidence>
<comment type="caution">
    <text evidence="9">The sequence shown here is derived from an EMBL/GenBank/DDBJ whole genome shotgun (WGS) entry which is preliminary data.</text>
</comment>
<feature type="transmembrane region" description="Helical" evidence="6">
    <location>
        <begin position="331"/>
        <end position="353"/>
    </location>
</feature>
<dbReference type="EMBL" id="VLLI01000001">
    <property type="protein sequence ID" value="TWJ04886.1"/>
    <property type="molecule type" value="Genomic_DNA"/>
</dbReference>
<evidence type="ECO:0000256" key="5">
    <source>
        <dbReference type="ARBA" id="ARBA00023136"/>
    </source>
</evidence>
<feature type="transmembrane region" description="Helical" evidence="6">
    <location>
        <begin position="373"/>
        <end position="402"/>
    </location>
</feature>